<dbReference type="EMBL" id="JBIMZQ010000010">
    <property type="protein sequence ID" value="KAL3669026.1"/>
    <property type="molecule type" value="Genomic_DNA"/>
</dbReference>
<dbReference type="AlphaFoldDB" id="A0ABD3FTL8"/>
<comment type="caution">
    <text evidence="2">The sequence shown here is derived from an EMBL/GenBank/DDBJ whole genome shotgun (WGS) entry which is preliminary data.</text>
</comment>
<reference evidence="2 3" key="1">
    <citation type="submission" date="2024-09" db="EMBL/GenBank/DDBJ databases">
        <title>Genome sequencing and assembly of Phytophthora oleae, isolate VK10A, causative agent of rot of olive drupes.</title>
        <authorList>
            <person name="Conti Taguali S."/>
            <person name="Riolo M."/>
            <person name="La Spada F."/>
            <person name="Cacciola S.O."/>
            <person name="Dionisio G."/>
        </authorList>
    </citation>
    <scope>NUCLEOTIDE SEQUENCE [LARGE SCALE GENOMIC DNA]</scope>
    <source>
        <strain evidence="2 3">VK10A</strain>
    </source>
</reference>
<evidence type="ECO:0000313" key="2">
    <source>
        <dbReference type="EMBL" id="KAL3669026.1"/>
    </source>
</evidence>
<dbReference type="Proteomes" id="UP001632037">
    <property type="component" value="Unassembled WGS sequence"/>
</dbReference>
<gene>
    <name evidence="2" type="ORF">V7S43_019048</name>
</gene>
<evidence type="ECO:0000313" key="3">
    <source>
        <dbReference type="Proteomes" id="UP001632037"/>
    </source>
</evidence>
<sequence length="105" mass="11712">MLDVRPVGDCRRPATRPTAPAAGTSRTSDGTSTLFLHRAKHAVQWRSHVSKRFRSPCERHVGHRAKNAVHDKLRARDLKAGRGHDQCTEVPHTGKPQHLPMISNV</sequence>
<keyword evidence="3" id="KW-1185">Reference proteome</keyword>
<name>A0ABD3FTL8_9STRA</name>
<proteinExistence type="predicted"/>
<feature type="region of interest" description="Disordered" evidence="1">
    <location>
        <begin position="1"/>
        <end position="31"/>
    </location>
</feature>
<evidence type="ECO:0000256" key="1">
    <source>
        <dbReference type="SAM" id="MobiDB-lite"/>
    </source>
</evidence>
<feature type="compositionally biased region" description="Basic and acidic residues" evidence="1">
    <location>
        <begin position="1"/>
        <end position="12"/>
    </location>
</feature>
<accession>A0ABD3FTL8</accession>
<organism evidence="2 3">
    <name type="scientific">Phytophthora oleae</name>
    <dbReference type="NCBI Taxonomy" id="2107226"/>
    <lineage>
        <taxon>Eukaryota</taxon>
        <taxon>Sar</taxon>
        <taxon>Stramenopiles</taxon>
        <taxon>Oomycota</taxon>
        <taxon>Peronosporomycetes</taxon>
        <taxon>Peronosporales</taxon>
        <taxon>Peronosporaceae</taxon>
        <taxon>Phytophthora</taxon>
    </lineage>
</organism>
<feature type="compositionally biased region" description="Low complexity" evidence="1">
    <location>
        <begin position="15"/>
        <end position="28"/>
    </location>
</feature>
<protein>
    <submittedName>
        <fullName evidence="2">Uncharacterized protein</fullName>
    </submittedName>
</protein>
<feature type="region of interest" description="Disordered" evidence="1">
    <location>
        <begin position="79"/>
        <end position="105"/>
    </location>
</feature>